<evidence type="ECO:0000256" key="7">
    <source>
        <dbReference type="ARBA" id="ARBA00023136"/>
    </source>
</evidence>
<dbReference type="GO" id="GO:0055085">
    <property type="term" value="P:transmembrane transport"/>
    <property type="evidence" value="ECO:0007669"/>
    <property type="project" value="InterPro"/>
</dbReference>
<keyword evidence="4" id="KW-1003">Cell membrane</keyword>
<feature type="transmembrane region" description="Helical" evidence="8">
    <location>
        <begin position="259"/>
        <end position="278"/>
    </location>
</feature>
<feature type="transmembrane region" description="Helical" evidence="8">
    <location>
        <begin position="227"/>
        <end position="247"/>
    </location>
</feature>
<keyword evidence="3" id="KW-0813">Transport</keyword>
<evidence type="ECO:0000256" key="5">
    <source>
        <dbReference type="ARBA" id="ARBA00022692"/>
    </source>
</evidence>
<dbReference type="EMBL" id="OMOI01000001">
    <property type="protein sequence ID" value="SPF76801.1"/>
    <property type="molecule type" value="Genomic_DNA"/>
</dbReference>
<dbReference type="Proteomes" id="UP000244911">
    <property type="component" value="Unassembled WGS sequence"/>
</dbReference>
<keyword evidence="10" id="KW-1185">Reference proteome</keyword>
<feature type="transmembrane region" description="Helical" evidence="8">
    <location>
        <begin position="127"/>
        <end position="149"/>
    </location>
</feature>
<feature type="transmembrane region" description="Helical" evidence="8">
    <location>
        <begin position="170"/>
        <end position="193"/>
    </location>
</feature>
<reference evidence="9 10" key="1">
    <citation type="submission" date="2018-03" db="EMBL/GenBank/DDBJ databases">
        <authorList>
            <person name="Keele B.F."/>
        </authorList>
    </citation>
    <scope>NUCLEOTIDE SEQUENCE [LARGE SCALE GENOMIC DNA]</scope>
    <source>
        <strain evidence="9 10">CECT 8811</strain>
    </source>
</reference>
<feature type="transmembrane region" description="Helical" evidence="8">
    <location>
        <begin position="95"/>
        <end position="115"/>
    </location>
</feature>
<dbReference type="PANTHER" id="PTHR36838">
    <property type="entry name" value="AUXIN EFFLUX CARRIER FAMILY PROTEIN"/>
    <property type="match status" value="1"/>
</dbReference>
<evidence type="ECO:0000313" key="10">
    <source>
        <dbReference type="Proteomes" id="UP000244911"/>
    </source>
</evidence>
<dbReference type="OrthoDB" id="9810457at2"/>
<evidence type="ECO:0000313" key="9">
    <source>
        <dbReference type="EMBL" id="SPF76801.1"/>
    </source>
</evidence>
<dbReference type="InterPro" id="IPR004776">
    <property type="entry name" value="Mem_transp_PIN-like"/>
</dbReference>
<evidence type="ECO:0000256" key="2">
    <source>
        <dbReference type="ARBA" id="ARBA00010145"/>
    </source>
</evidence>
<dbReference type="RefSeq" id="WP_108856774.1">
    <property type="nucleotide sequence ID" value="NZ_OMOI01000001.1"/>
</dbReference>
<dbReference type="AlphaFoldDB" id="A0A2R8ALA6"/>
<evidence type="ECO:0000256" key="8">
    <source>
        <dbReference type="SAM" id="Phobius"/>
    </source>
</evidence>
<evidence type="ECO:0000256" key="1">
    <source>
        <dbReference type="ARBA" id="ARBA00004651"/>
    </source>
</evidence>
<feature type="transmembrane region" description="Helical" evidence="8">
    <location>
        <begin position="199"/>
        <end position="220"/>
    </location>
</feature>
<keyword evidence="7 8" id="KW-0472">Membrane</keyword>
<organism evidence="9 10">
    <name type="scientific">Aliiroseovarius pelagivivens</name>
    <dbReference type="NCBI Taxonomy" id="1639690"/>
    <lineage>
        <taxon>Bacteria</taxon>
        <taxon>Pseudomonadati</taxon>
        <taxon>Pseudomonadota</taxon>
        <taxon>Alphaproteobacteria</taxon>
        <taxon>Rhodobacterales</taxon>
        <taxon>Paracoccaceae</taxon>
        <taxon>Aliiroseovarius</taxon>
    </lineage>
</organism>
<feature type="transmembrane region" description="Helical" evidence="8">
    <location>
        <begin position="285"/>
        <end position="305"/>
    </location>
</feature>
<gene>
    <name evidence="9" type="ORF">ALP8811_01816</name>
</gene>
<evidence type="ECO:0008006" key="11">
    <source>
        <dbReference type="Google" id="ProtNLM"/>
    </source>
</evidence>
<accession>A0A2R8ALA6</accession>
<evidence type="ECO:0000256" key="4">
    <source>
        <dbReference type="ARBA" id="ARBA00022475"/>
    </source>
</evidence>
<comment type="subcellular location">
    <subcellularLocation>
        <location evidence="1">Cell membrane</location>
        <topology evidence="1">Multi-pass membrane protein</topology>
    </subcellularLocation>
</comment>
<feature type="transmembrane region" description="Helical" evidence="8">
    <location>
        <begin position="6"/>
        <end position="23"/>
    </location>
</feature>
<sequence>MNALIDIILPVFLVVGFGFLVRWREALSDAAFDGLMKFSQTVAIPCLLFLAIAGLDLGEEVNIPLLISFYSGALIGFFGGLLGARYLFRRPWTDAVAIGFASLFSNSVLLGLPITERAFGADALASNYAIIAFHAPFCYSVGIIAMEIARTNGSGPAQTLRQIVRSMSRNVLVMAIAAGFVVNLTGLALPGVLTEALSLMARAALPTALFALGGVLYVYRPEGDLKIVAYLCILSLIVHPAITWSLGSLQGLETGAFRSAILTAASAPGINAYVFASFYGVGKRIAATTVLAGTALSVFTVWGWLALLGAS</sequence>
<evidence type="ECO:0000256" key="6">
    <source>
        <dbReference type="ARBA" id="ARBA00022989"/>
    </source>
</evidence>
<feature type="transmembrane region" description="Helical" evidence="8">
    <location>
        <begin position="67"/>
        <end position="88"/>
    </location>
</feature>
<dbReference type="InterPro" id="IPR038770">
    <property type="entry name" value="Na+/solute_symporter_sf"/>
</dbReference>
<protein>
    <recommendedName>
        <fullName evidence="11">Transporter YfdV</fullName>
    </recommendedName>
</protein>
<dbReference type="GO" id="GO:0005886">
    <property type="term" value="C:plasma membrane"/>
    <property type="evidence" value="ECO:0007669"/>
    <property type="project" value="UniProtKB-SubCell"/>
</dbReference>
<dbReference type="Pfam" id="PF03547">
    <property type="entry name" value="Mem_trans"/>
    <property type="match status" value="1"/>
</dbReference>
<keyword evidence="5 8" id="KW-0812">Transmembrane</keyword>
<feature type="transmembrane region" description="Helical" evidence="8">
    <location>
        <begin position="35"/>
        <end position="55"/>
    </location>
</feature>
<keyword evidence="6 8" id="KW-1133">Transmembrane helix</keyword>
<name>A0A2R8ALA6_9RHOB</name>
<dbReference type="Gene3D" id="1.20.1530.20">
    <property type="match status" value="1"/>
</dbReference>
<evidence type="ECO:0000256" key="3">
    <source>
        <dbReference type="ARBA" id="ARBA00022448"/>
    </source>
</evidence>
<dbReference type="PANTHER" id="PTHR36838:SF3">
    <property type="entry name" value="TRANSPORTER AUXIN EFFLUX CARRIER EC FAMILY"/>
    <property type="match status" value="1"/>
</dbReference>
<comment type="similarity">
    <text evidence="2">Belongs to the auxin efflux carrier (TC 2.A.69) family.</text>
</comment>
<proteinExistence type="inferred from homology"/>